<proteinExistence type="predicted"/>
<keyword evidence="4" id="KW-1185">Reference proteome</keyword>
<dbReference type="PANTHER" id="PTHR43217:SF1">
    <property type="entry name" value="SUCCINATE SEMIALDEHYDE DEHYDROGENASE [NAD(P)+] SAD"/>
    <property type="match status" value="1"/>
</dbReference>
<dbReference type="Gene3D" id="3.40.309.10">
    <property type="entry name" value="Aldehyde Dehydrogenase, Chain A, domain 2"/>
    <property type="match status" value="1"/>
</dbReference>
<evidence type="ECO:0000313" key="3">
    <source>
        <dbReference type="EMBL" id="MFH7565849.1"/>
    </source>
</evidence>
<protein>
    <submittedName>
        <fullName evidence="3">Aldehyde dehydrogenase family protein</fullName>
    </submittedName>
</protein>
<dbReference type="Pfam" id="PF00171">
    <property type="entry name" value="Aldedh"/>
    <property type="match status" value="1"/>
</dbReference>
<dbReference type="InterPro" id="IPR016162">
    <property type="entry name" value="Ald_DH_N"/>
</dbReference>
<dbReference type="SUPFAM" id="SSF53720">
    <property type="entry name" value="ALDH-like"/>
    <property type="match status" value="1"/>
</dbReference>
<comment type="caution">
    <text evidence="3">The sequence shown here is derived from an EMBL/GenBank/DDBJ whole genome shotgun (WGS) entry which is preliminary data.</text>
</comment>
<dbReference type="RefSeq" id="WP_395545541.1">
    <property type="nucleotide sequence ID" value="NZ_CP166302.1"/>
</dbReference>
<dbReference type="InterPro" id="IPR016161">
    <property type="entry name" value="Ald_DH/histidinol_DH"/>
</dbReference>
<feature type="domain" description="Aldehyde dehydrogenase" evidence="2">
    <location>
        <begin position="3"/>
        <end position="408"/>
    </location>
</feature>
<dbReference type="Proteomes" id="UP001610706">
    <property type="component" value="Unassembled WGS sequence"/>
</dbReference>
<dbReference type="InterPro" id="IPR047110">
    <property type="entry name" value="GABD/Sad-like"/>
</dbReference>
<keyword evidence="1" id="KW-0560">Oxidoreductase</keyword>
<dbReference type="Gene3D" id="3.40.605.10">
    <property type="entry name" value="Aldehyde Dehydrogenase, Chain A, domain 1"/>
    <property type="match status" value="1"/>
</dbReference>
<evidence type="ECO:0000259" key="2">
    <source>
        <dbReference type="Pfam" id="PF00171"/>
    </source>
</evidence>
<sequence>MTFVSFDPSSGRVLAHHACLSETELEHRLSRAFQTTQAWQQTVPAERSALLFRLASTLSEKRESLARELSHETGTLLADCLREIERCAEECTHFAAHGQAMLPAARSQISQLPIGLMLALTAGPAPLWQCFRLLAPALMAGNGLLLKPAGHLSRLVTLLEQLLSDADLPQGLVTPLRISKEQVAALVADSRIAGLAYSGEHKGGAAMAALAGAQLKPVRLDLARANVQLILDDAELEPAVESVLNSCFRYRTSWRQSEGGVLITPALADAFLEQLAARLIHLETGQPGHPAADIGPLAKSGQREWLERQLREAERQGGRIRCGGVMPDEPGWYYPATLIEGDKPAQTLFPAWPAGPFCGVLRVADEAAMTALCHDLNTDGVASIWTRDRARGEQLARTLPFDVCRVNPDPYHGRHWPPYSEPEQRPALKEFCRTKTVLVSA</sequence>
<dbReference type="PANTHER" id="PTHR43217">
    <property type="entry name" value="SUCCINATE SEMIALDEHYDE DEHYDROGENASE [NAD(P)+] SAD"/>
    <property type="match status" value="1"/>
</dbReference>
<name>A0ABW7P396_9GAMM</name>
<accession>A0ABW7P396</accession>
<gene>
    <name evidence="3" type="ORF">AB9R89_11000</name>
</gene>
<dbReference type="InterPro" id="IPR016163">
    <property type="entry name" value="Ald_DH_C"/>
</dbReference>
<evidence type="ECO:0000256" key="1">
    <source>
        <dbReference type="ARBA" id="ARBA00023002"/>
    </source>
</evidence>
<dbReference type="InterPro" id="IPR015590">
    <property type="entry name" value="Aldehyde_DH_dom"/>
</dbReference>
<reference evidence="3 4" key="1">
    <citation type="submission" date="2024-08" db="EMBL/GenBank/DDBJ databases">
        <title>Oceanimonas smirnovii Genome sequencing and assembly.</title>
        <authorList>
            <person name="Tang B."/>
        </authorList>
    </citation>
    <scope>NUCLEOTIDE SEQUENCE [LARGE SCALE GENOMIC DNA]</scope>
    <source>
        <strain evidence="3 4">OS2020-119</strain>
    </source>
</reference>
<organism evidence="3 4">
    <name type="scientific">Oceanimonas smirnovii</name>
    <dbReference type="NCBI Taxonomy" id="264574"/>
    <lineage>
        <taxon>Bacteria</taxon>
        <taxon>Pseudomonadati</taxon>
        <taxon>Pseudomonadota</taxon>
        <taxon>Gammaproteobacteria</taxon>
        <taxon>Aeromonadales</taxon>
        <taxon>Aeromonadaceae</taxon>
        <taxon>Oceanimonas</taxon>
    </lineage>
</organism>
<evidence type="ECO:0000313" key="4">
    <source>
        <dbReference type="Proteomes" id="UP001610706"/>
    </source>
</evidence>
<dbReference type="EMBL" id="JBGFTR010000016">
    <property type="protein sequence ID" value="MFH7565849.1"/>
    <property type="molecule type" value="Genomic_DNA"/>
</dbReference>